<dbReference type="PANTHER" id="PTHR11533">
    <property type="entry name" value="PROTEASE M1 ZINC METALLOPROTEASE"/>
    <property type="match status" value="1"/>
</dbReference>
<feature type="binding site" evidence="9">
    <location>
        <position position="341"/>
    </location>
    <ligand>
        <name>Zn(2+)</name>
        <dbReference type="ChEBI" id="CHEBI:29105"/>
        <note>catalytic</note>
    </ligand>
</feature>
<name>A0A9W8DN78_9FUNG</name>
<dbReference type="EC" id="3.4.11.-" evidence="11"/>
<dbReference type="InterPro" id="IPR001930">
    <property type="entry name" value="Peptidase_M1"/>
</dbReference>
<evidence type="ECO:0000256" key="7">
    <source>
        <dbReference type="ARBA" id="ARBA00023049"/>
    </source>
</evidence>
<evidence type="ECO:0000256" key="10">
    <source>
        <dbReference type="PIRSR" id="PIRSR634016-4"/>
    </source>
</evidence>
<evidence type="ECO:0000259" key="12">
    <source>
        <dbReference type="Pfam" id="PF01433"/>
    </source>
</evidence>
<protein>
    <recommendedName>
        <fullName evidence="11">Aminopeptidase</fullName>
        <ecNumber evidence="11">3.4.11.-</ecNumber>
    </recommendedName>
</protein>
<dbReference type="Pfam" id="PF17900">
    <property type="entry name" value="Peptidase_M1_N"/>
    <property type="match status" value="1"/>
</dbReference>
<proteinExistence type="inferred from homology"/>
<evidence type="ECO:0000256" key="3">
    <source>
        <dbReference type="ARBA" id="ARBA00022670"/>
    </source>
</evidence>
<keyword evidence="4 9" id="KW-0479">Metal-binding</keyword>
<dbReference type="EMBL" id="JANBPU010000135">
    <property type="protein sequence ID" value="KAJ1915683.1"/>
    <property type="molecule type" value="Genomic_DNA"/>
</dbReference>
<feature type="active site" description="Proton acceptor" evidence="8">
    <location>
        <position position="319"/>
    </location>
</feature>
<dbReference type="InterPro" id="IPR042097">
    <property type="entry name" value="Aminopeptidase_N-like_N_sf"/>
</dbReference>
<keyword evidence="6 9" id="KW-0862">Zinc</keyword>
<comment type="cofactor">
    <cofactor evidence="9 11">
        <name>Zn(2+)</name>
        <dbReference type="ChEBI" id="CHEBI:29105"/>
    </cofactor>
    <text evidence="9 11">Binds 1 zinc ion per subunit.</text>
</comment>
<evidence type="ECO:0000256" key="2">
    <source>
        <dbReference type="ARBA" id="ARBA00022438"/>
    </source>
</evidence>
<dbReference type="InterPro" id="IPR050344">
    <property type="entry name" value="Peptidase_M1_aminopeptidases"/>
</dbReference>
<evidence type="ECO:0000256" key="5">
    <source>
        <dbReference type="ARBA" id="ARBA00022801"/>
    </source>
</evidence>
<dbReference type="InterPro" id="IPR024571">
    <property type="entry name" value="ERAP1-like_C_dom"/>
</dbReference>
<dbReference type="GO" id="GO:0006508">
    <property type="term" value="P:proteolysis"/>
    <property type="evidence" value="ECO:0007669"/>
    <property type="project" value="UniProtKB-KW"/>
</dbReference>
<dbReference type="Pfam" id="PF11838">
    <property type="entry name" value="ERAP1_C"/>
    <property type="match status" value="1"/>
</dbReference>
<dbReference type="SUPFAM" id="SSF55486">
    <property type="entry name" value="Metalloproteases ('zincins'), catalytic domain"/>
    <property type="match status" value="1"/>
</dbReference>
<dbReference type="GO" id="GO:0043171">
    <property type="term" value="P:peptide catabolic process"/>
    <property type="evidence" value="ECO:0007669"/>
    <property type="project" value="TreeGrafter"/>
</dbReference>
<reference evidence="15" key="1">
    <citation type="submission" date="2022-07" db="EMBL/GenBank/DDBJ databases">
        <title>Phylogenomic reconstructions and comparative analyses of Kickxellomycotina fungi.</title>
        <authorList>
            <person name="Reynolds N.K."/>
            <person name="Stajich J.E."/>
            <person name="Barry K."/>
            <person name="Grigoriev I.V."/>
            <person name="Crous P."/>
            <person name="Smith M.E."/>
        </authorList>
    </citation>
    <scope>NUCLEOTIDE SEQUENCE</scope>
    <source>
        <strain evidence="15">NBRC 100468</strain>
    </source>
</reference>
<evidence type="ECO:0000256" key="11">
    <source>
        <dbReference type="RuleBase" id="RU364040"/>
    </source>
</evidence>
<sequence length="887" mass="99740">MCSPNVEPKEERELLPTTVVPRHYDLSLTPDLVKHTYHGHVSIDLDVSESTSQIILHATYLEIEKATFSSDSLDGALPATKFDFNKENETLTLGFDQEIKAGTKGKLSLSFTGILNNEMAGFYRSSYKDAEGNTKYLGTTQFEPTSARRAFPCFDEPKLKATFGVTLVVPENLTALSNMDEKETTKEENGLKRVVFNDTPLMSTYLLAFVVGEFEYVEAFTSGEFNEKPIRCRVYTLPGEKEKGTFALDVATKALEFFADKFGIAYPLPKLDQIAIPDFEAGAMENWGLVTYRTVALLINPKESRIKSRQRVAYVVCHELAHQWFGNLVTMEWWSELWLNEGFATWVGTLAVDYIYPEWNSWTTFIVDDFDRALQLDSKRSSHPIQVPVPRSSQITQIFDAISYSKGASTIRMLSSFIGLDTFLKGIRQYLKKHKYNNASTDDLWSALSDASGQDVSKFMNLWTKQVGYPVLTVTEEENDTIRIRQNRFISSGDVNEEEDKNLWWVPLNILTSADDASQSSSAVTTVLTQRETTISLPPGTLKNGWYKLNKDTVGIYRAKYPEETIKRLAGVIESGTLSTPDRIGIISDLGALAISGMSKTSNMLTLFKSSVNEEDDDVWEAMHSNISLLSIAWLDQPEDILEKLKTFRRNLFSPLAKKLGFVVKKGEDNMVTRLRARALTSAGTAGDTEVIAKAQEWLNAIAADPNTSAVPADLIETMFVVAVGQGGKEEYEAAKKYYLDESNPIDQRLVALQAIGSTNIPELMDDALEFALSDKVRGQDVHTCLLRLSLTPVGREKVWQWYKSNYDTFIKRYGDSMSYLGILVRLAASRFSSEEKAREVEEFFVGKDVSRFDRALSQSLESIRTRAGWVSRDAEDVKEWLDVNVQ</sequence>
<feature type="binding site" evidence="9">
    <location>
        <position position="322"/>
    </location>
    <ligand>
        <name>Zn(2+)</name>
        <dbReference type="ChEBI" id="CHEBI:29105"/>
        <note>catalytic</note>
    </ligand>
</feature>
<dbReference type="GO" id="GO:0042277">
    <property type="term" value="F:peptide binding"/>
    <property type="evidence" value="ECO:0007669"/>
    <property type="project" value="TreeGrafter"/>
</dbReference>
<dbReference type="FunFam" id="1.25.50.20:FF:000002">
    <property type="entry name" value="Aminopeptidase"/>
    <property type="match status" value="1"/>
</dbReference>
<evidence type="ECO:0000256" key="1">
    <source>
        <dbReference type="ARBA" id="ARBA00010136"/>
    </source>
</evidence>
<dbReference type="Proteomes" id="UP001150538">
    <property type="component" value="Unassembled WGS sequence"/>
</dbReference>
<evidence type="ECO:0000313" key="16">
    <source>
        <dbReference type="Proteomes" id="UP001150538"/>
    </source>
</evidence>
<accession>A0A9W8DN78</accession>
<dbReference type="InterPro" id="IPR034016">
    <property type="entry name" value="M1_APN-typ"/>
</dbReference>
<evidence type="ECO:0000256" key="4">
    <source>
        <dbReference type="ARBA" id="ARBA00022723"/>
    </source>
</evidence>
<dbReference type="Gene3D" id="2.60.40.1910">
    <property type="match status" value="1"/>
</dbReference>
<dbReference type="PRINTS" id="PR00756">
    <property type="entry name" value="ALADIPTASE"/>
</dbReference>
<dbReference type="GO" id="GO:0008270">
    <property type="term" value="F:zinc ion binding"/>
    <property type="evidence" value="ECO:0007669"/>
    <property type="project" value="UniProtKB-UniRule"/>
</dbReference>
<feature type="binding site" evidence="9">
    <location>
        <position position="318"/>
    </location>
    <ligand>
        <name>Zn(2+)</name>
        <dbReference type="ChEBI" id="CHEBI:29105"/>
        <note>catalytic</note>
    </ligand>
</feature>
<dbReference type="Gene3D" id="1.10.390.10">
    <property type="entry name" value="Neutral Protease Domain 2"/>
    <property type="match status" value="1"/>
</dbReference>
<keyword evidence="7 11" id="KW-0482">Metalloprotease</keyword>
<dbReference type="FunFam" id="1.10.390.10:FF:000001">
    <property type="entry name" value="Aminopeptidase"/>
    <property type="match status" value="1"/>
</dbReference>
<evidence type="ECO:0000256" key="9">
    <source>
        <dbReference type="PIRSR" id="PIRSR634016-3"/>
    </source>
</evidence>
<feature type="domain" description="ERAP1-like C-terminal" evidence="13">
    <location>
        <begin position="546"/>
        <end position="865"/>
    </location>
</feature>
<gene>
    <name evidence="15" type="ORF">H4219_004181</name>
</gene>
<evidence type="ECO:0000256" key="8">
    <source>
        <dbReference type="PIRSR" id="PIRSR634016-1"/>
    </source>
</evidence>
<comment type="similarity">
    <text evidence="1 11">Belongs to the peptidase M1 family.</text>
</comment>
<dbReference type="AlphaFoldDB" id="A0A9W8DN78"/>
<feature type="domain" description="Peptidase M1 membrane alanine aminopeptidase" evidence="12">
    <location>
        <begin position="246"/>
        <end position="463"/>
    </location>
</feature>
<dbReference type="GO" id="GO:0070006">
    <property type="term" value="F:metalloaminopeptidase activity"/>
    <property type="evidence" value="ECO:0007669"/>
    <property type="project" value="TreeGrafter"/>
</dbReference>
<dbReference type="InterPro" id="IPR045357">
    <property type="entry name" value="Aminopeptidase_N-like_N"/>
</dbReference>
<dbReference type="FunFam" id="2.60.40.1730:FF:000002">
    <property type="entry name" value="Aminopeptidase"/>
    <property type="match status" value="1"/>
</dbReference>
<feature type="site" description="Transition state stabilizer" evidence="10">
    <location>
        <position position="404"/>
    </location>
</feature>
<evidence type="ECO:0000259" key="14">
    <source>
        <dbReference type="Pfam" id="PF17900"/>
    </source>
</evidence>
<keyword evidence="16" id="KW-1185">Reference proteome</keyword>
<evidence type="ECO:0000256" key="6">
    <source>
        <dbReference type="ARBA" id="ARBA00022833"/>
    </source>
</evidence>
<organism evidence="15 16">
    <name type="scientific">Mycoemilia scoparia</name>
    <dbReference type="NCBI Taxonomy" id="417184"/>
    <lineage>
        <taxon>Eukaryota</taxon>
        <taxon>Fungi</taxon>
        <taxon>Fungi incertae sedis</taxon>
        <taxon>Zoopagomycota</taxon>
        <taxon>Kickxellomycotina</taxon>
        <taxon>Kickxellomycetes</taxon>
        <taxon>Kickxellales</taxon>
        <taxon>Kickxellaceae</taxon>
        <taxon>Mycoemilia</taxon>
    </lineage>
</organism>
<dbReference type="OrthoDB" id="10031169at2759"/>
<keyword evidence="5 11" id="KW-0378">Hydrolase</keyword>
<comment type="caution">
    <text evidence="15">The sequence shown here is derived from an EMBL/GenBank/DDBJ whole genome shotgun (WGS) entry which is preliminary data.</text>
</comment>
<evidence type="ECO:0000313" key="15">
    <source>
        <dbReference type="EMBL" id="KAJ1915683.1"/>
    </source>
</evidence>
<feature type="domain" description="Aminopeptidase N-like N-terminal" evidence="14">
    <location>
        <begin position="20"/>
        <end position="206"/>
    </location>
</feature>
<dbReference type="CDD" id="cd09601">
    <property type="entry name" value="M1_APN-Q_like"/>
    <property type="match status" value="1"/>
</dbReference>
<dbReference type="GO" id="GO:0005615">
    <property type="term" value="C:extracellular space"/>
    <property type="evidence" value="ECO:0007669"/>
    <property type="project" value="TreeGrafter"/>
</dbReference>
<evidence type="ECO:0000259" key="13">
    <source>
        <dbReference type="Pfam" id="PF11838"/>
    </source>
</evidence>
<dbReference type="GO" id="GO:0005737">
    <property type="term" value="C:cytoplasm"/>
    <property type="evidence" value="ECO:0007669"/>
    <property type="project" value="TreeGrafter"/>
</dbReference>
<dbReference type="Gene3D" id="1.25.50.20">
    <property type="match status" value="1"/>
</dbReference>
<dbReference type="Gene3D" id="2.60.40.1730">
    <property type="entry name" value="tricorn interacting facor f3 domain"/>
    <property type="match status" value="1"/>
</dbReference>
<keyword evidence="3 11" id="KW-0645">Protease</keyword>
<dbReference type="PANTHER" id="PTHR11533:SF174">
    <property type="entry name" value="PUROMYCIN-SENSITIVE AMINOPEPTIDASE-RELATED"/>
    <property type="match status" value="1"/>
</dbReference>
<dbReference type="InterPro" id="IPR014782">
    <property type="entry name" value="Peptidase_M1_dom"/>
</dbReference>
<dbReference type="SUPFAM" id="SSF63737">
    <property type="entry name" value="Leukotriene A4 hydrolase N-terminal domain"/>
    <property type="match status" value="1"/>
</dbReference>
<dbReference type="InterPro" id="IPR027268">
    <property type="entry name" value="Peptidase_M4/M1_CTD_sf"/>
</dbReference>
<dbReference type="Pfam" id="PF01433">
    <property type="entry name" value="Peptidase_M1"/>
    <property type="match status" value="1"/>
</dbReference>
<dbReference type="GO" id="GO:0016020">
    <property type="term" value="C:membrane"/>
    <property type="evidence" value="ECO:0007669"/>
    <property type="project" value="TreeGrafter"/>
</dbReference>
<keyword evidence="2 11" id="KW-0031">Aminopeptidase</keyword>